<feature type="transmembrane region" description="Helical" evidence="6">
    <location>
        <begin position="278"/>
        <end position="295"/>
    </location>
</feature>
<dbReference type="InterPro" id="IPR000620">
    <property type="entry name" value="EamA_dom"/>
</dbReference>
<dbReference type="Proteomes" id="UP000199440">
    <property type="component" value="Unassembled WGS sequence"/>
</dbReference>
<keyword evidence="4 6" id="KW-1133">Transmembrane helix</keyword>
<name>A0A1G9J139_9FLAO</name>
<feature type="domain" description="EamA" evidence="7">
    <location>
        <begin position="11"/>
        <end position="146"/>
    </location>
</feature>
<dbReference type="RefSeq" id="WP_089884669.1">
    <property type="nucleotide sequence ID" value="NZ_FNGV01000001.1"/>
</dbReference>
<evidence type="ECO:0000256" key="4">
    <source>
        <dbReference type="ARBA" id="ARBA00022989"/>
    </source>
</evidence>
<dbReference type="PANTHER" id="PTHR32322:SF18">
    <property type="entry name" value="S-ADENOSYLMETHIONINE_S-ADENOSYLHOMOCYSTEINE TRANSPORTER"/>
    <property type="match status" value="1"/>
</dbReference>
<dbReference type="SUPFAM" id="SSF103481">
    <property type="entry name" value="Multidrug resistance efflux transporter EmrE"/>
    <property type="match status" value="2"/>
</dbReference>
<keyword evidence="2" id="KW-1003">Cell membrane</keyword>
<keyword evidence="3 6" id="KW-0812">Transmembrane</keyword>
<feature type="transmembrane region" description="Helical" evidence="6">
    <location>
        <begin position="39"/>
        <end position="60"/>
    </location>
</feature>
<dbReference type="Gene3D" id="1.10.3730.20">
    <property type="match status" value="1"/>
</dbReference>
<comment type="subcellular location">
    <subcellularLocation>
        <location evidence="1">Cell membrane</location>
        <topology evidence="1">Multi-pass membrane protein</topology>
    </subcellularLocation>
</comment>
<keyword evidence="5 6" id="KW-0472">Membrane</keyword>
<feature type="transmembrane region" description="Helical" evidence="6">
    <location>
        <begin position="253"/>
        <end position="272"/>
    </location>
</feature>
<protein>
    <submittedName>
        <fullName evidence="8">Threonine/homoserine efflux transporter RhtA</fullName>
    </submittedName>
</protein>
<dbReference type="OrthoDB" id="9813617at2"/>
<keyword evidence="9" id="KW-1185">Reference proteome</keyword>
<evidence type="ECO:0000313" key="8">
    <source>
        <dbReference type="EMBL" id="SDL31075.1"/>
    </source>
</evidence>
<evidence type="ECO:0000256" key="2">
    <source>
        <dbReference type="ARBA" id="ARBA00022475"/>
    </source>
</evidence>
<feature type="transmembrane region" description="Helical" evidence="6">
    <location>
        <begin position="12"/>
        <end position="33"/>
    </location>
</feature>
<evidence type="ECO:0000256" key="3">
    <source>
        <dbReference type="ARBA" id="ARBA00022692"/>
    </source>
</evidence>
<evidence type="ECO:0000313" key="9">
    <source>
        <dbReference type="Proteomes" id="UP000199440"/>
    </source>
</evidence>
<evidence type="ECO:0000259" key="7">
    <source>
        <dbReference type="Pfam" id="PF00892"/>
    </source>
</evidence>
<dbReference type="InterPro" id="IPR050638">
    <property type="entry name" value="AA-Vitamin_Transporters"/>
</dbReference>
<dbReference type="Pfam" id="PF00892">
    <property type="entry name" value="EamA"/>
    <property type="match status" value="2"/>
</dbReference>
<gene>
    <name evidence="8" type="ORF">SAMN04488514_101356</name>
</gene>
<sequence length="297" mass="32910">MSINLSEKGVGVLYAILGVVLFSTKAVMVKIAYGYGVDHLSLLLFRMVFAVPVYVIIAFWKKPLNPKEIQKKDFLWLIFFGVVGYYLASLFDFMGLHYIKAGLERIILFIYPTIVVLLSWLVFKKKITVTQFVAIAITYIGVIVIFSNEMGLNNGQNVLWGGFLIFLSAITYAAYLVGSGWLIPKFGVVQFTSYAMIVSTVCIIVHYLLVGDLNPFQFSWEVYLLGGAMAFFATLVPSFLVSAAIQRLGASTFSIFGSLGPVSTIILAYLFLDEQITLIQLFGMLVVIGGVAFVSKK</sequence>
<feature type="transmembrane region" description="Helical" evidence="6">
    <location>
        <begin position="129"/>
        <end position="146"/>
    </location>
</feature>
<feature type="transmembrane region" description="Helical" evidence="6">
    <location>
        <begin position="158"/>
        <end position="177"/>
    </location>
</feature>
<accession>A0A1G9J139</accession>
<dbReference type="AlphaFoldDB" id="A0A1G9J139"/>
<dbReference type="STRING" id="192904.SAMN04488514_101356"/>
<dbReference type="GO" id="GO:0005886">
    <property type="term" value="C:plasma membrane"/>
    <property type="evidence" value="ECO:0007669"/>
    <property type="project" value="UniProtKB-SubCell"/>
</dbReference>
<dbReference type="EMBL" id="FNGV01000001">
    <property type="protein sequence ID" value="SDL31075.1"/>
    <property type="molecule type" value="Genomic_DNA"/>
</dbReference>
<evidence type="ECO:0000256" key="6">
    <source>
        <dbReference type="SAM" id="Phobius"/>
    </source>
</evidence>
<proteinExistence type="predicted"/>
<evidence type="ECO:0000256" key="5">
    <source>
        <dbReference type="ARBA" id="ARBA00023136"/>
    </source>
</evidence>
<feature type="transmembrane region" description="Helical" evidence="6">
    <location>
        <begin position="189"/>
        <end position="210"/>
    </location>
</feature>
<feature type="transmembrane region" description="Helical" evidence="6">
    <location>
        <begin position="74"/>
        <end position="99"/>
    </location>
</feature>
<evidence type="ECO:0000256" key="1">
    <source>
        <dbReference type="ARBA" id="ARBA00004651"/>
    </source>
</evidence>
<organism evidence="8 9">
    <name type="scientific">Kriegella aquimaris</name>
    <dbReference type="NCBI Taxonomy" id="192904"/>
    <lineage>
        <taxon>Bacteria</taxon>
        <taxon>Pseudomonadati</taxon>
        <taxon>Bacteroidota</taxon>
        <taxon>Flavobacteriia</taxon>
        <taxon>Flavobacteriales</taxon>
        <taxon>Flavobacteriaceae</taxon>
        <taxon>Kriegella</taxon>
    </lineage>
</organism>
<dbReference type="InterPro" id="IPR037185">
    <property type="entry name" value="EmrE-like"/>
</dbReference>
<dbReference type="PANTHER" id="PTHR32322">
    <property type="entry name" value="INNER MEMBRANE TRANSPORTER"/>
    <property type="match status" value="1"/>
</dbReference>
<feature type="transmembrane region" description="Helical" evidence="6">
    <location>
        <begin position="105"/>
        <end position="122"/>
    </location>
</feature>
<feature type="domain" description="EamA" evidence="7">
    <location>
        <begin position="160"/>
        <end position="295"/>
    </location>
</feature>
<reference evidence="8 9" key="1">
    <citation type="submission" date="2016-10" db="EMBL/GenBank/DDBJ databases">
        <authorList>
            <person name="de Groot N.N."/>
        </authorList>
    </citation>
    <scope>NUCLEOTIDE SEQUENCE [LARGE SCALE GENOMIC DNA]</scope>
    <source>
        <strain evidence="8 9">DSM 19886</strain>
    </source>
</reference>
<feature type="transmembrane region" description="Helical" evidence="6">
    <location>
        <begin position="222"/>
        <end position="241"/>
    </location>
</feature>